<dbReference type="EMBL" id="NHZO01000072">
    <property type="protein sequence ID" value="PHQ52748.1"/>
    <property type="molecule type" value="Genomic_DNA"/>
</dbReference>
<dbReference type="Gene3D" id="3.90.1200.10">
    <property type="match status" value="1"/>
</dbReference>
<protein>
    <recommendedName>
        <fullName evidence="2">Aminoglycoside phosphotransferase domain-containing protein</fullName>
    </recommendedName>
</protein>
<dbReference type="Gene3D" id="3.30.200.20">
    <property type="entry name" value="Phosphorylase Kinase, domain 1"/>
    <property type="match status" value="1"/>
</dbReference>
<gene>
    <name evidence="3" type="ORF">BLA24_05625</name>
</gene>
<dbReference type="Proteomes" id="UP000222531">
    <property type="component" value="Unassembled WGS sequence"/>
</dbReference>
<dbReference type="InterPro" id="IPR051678">
    <property type="entry name" value="AGP_Transferase"/>
</dbReference>
<feature type="region of interest" description="Disordered" evidence="1">
    <location>
        <begin position="73"/>
        <end position="101"/>
    </location>
</feature>
<name>A0A2G1XNE2_STRCJ</name>
<feature type="domain" description="Aminoglycoside phosphotransferase" evidence="2">
    <location>
        <begin position="153"/>
        <end position="356"/>
    </location>
</feature>
<dbReference type="CDD" id="cd05154">
    <property type="entry name" value="ACAD10_11_N-like"/>
    <property type="match status" value="1"/>
</dbReference>
<keyword evidence="4" id="KW-1185">Reference proteome</keyword>
<evidence type="ECO:0000313" key="3">
    <source>
        <dbReference type="EMBL" id="PHQ52748.1"/>
    </source>
</evidence>
<evidence type="ECO:0000313" key="4">
    <source>
        <dbReference type="Proteomes" id="UP000222531"/>
    </source>
</evidence>
<evidence type="ECO:0000259" key="2">
    <source>
        <dbReference type="Pfam" id="PF01636"/>
    </source>
</evidence>
<dbReference type="InterPro" id="IPR011009">
    <property type="entry name" value="Kinase-like_dom_sf"/>
</dbReference>
<reference evidence="3 4" key="1">
    <citation type="journal article" date="2017" name="Biochemistry">
        <title>Identification of the Biosynthetic Pathway for the Antibiotic Bicyclomycin.</title>
        <authorList>
            <person name="Patteson J."/>
            <person name="Cai W."/>
            <person name="Johnson R.A."/>
            <person name="Santa Maria K."/>
            <person name="Li B."/>
        </authorList>
    </citation>
    <scope>NUCLEOTIDE SEQUENCE [LARGE SCALE GENOMIC DNA]</scope>
    <source>
        <strain evidence="3 4">ATCC 21532</strain>
    </source>
</reference>
<dbReference type="SUPFAM" id="SSF56112">
    <property type="entry name" value="Protein kinase-like (PK-like)"/>
    <property type="match status" value="1"/>
</dbReference>
<dbReference type="AlphaFoldDB" id="A0A2G1XNE2"/>
<dbReference type="InterPro" id="IPR041726">
    <property type="entry name" value="ACAD10_11_N"/>
</dbReference>
<dbReference type="PANTHER" id="PTHR21310:SF40">
    <property type="entry name" value="AMINOGLYCOSIDE PHOSPHOTRANSFERASE DOMAIN-CONTAINING PROTEIN-RELATED"/>
    <property type="match status" value="1"/>
</dbReference>
<organism evidence="3 4">
    <name type="scientific">Streptomyces cinnamoneus</name>
    <name type="common">Streptoverticillium cinnamoneum</name>
    <dbReference type="NCBI Taxonomy" id="53446"/>
    <lineage>
        <taxon>Bacteria</taxon>
        <taxon>Bacillati</taxon>
        <taxon>Actinomycetota</taxon>
        <taxon>Actinomycetes</taxon>
        <taxon>Kitasatosporales</taxon>
        <taxon>Streptomycetaceae</taxon>
        <taxon>Streptomyces</taxon>
        <taxon>Streptomyces cinnamoneus group</taxon>
    </lineage>
</organism>
<comment type="caution">
    <text evidence="3">The sequence shown here is derived from an EMBL/GenBank/DDBJ whole genome shotgun (WGS) entry which is preliminary data.</text>
</comment>
<dbReference type="InterPro" id="IPR002575">
    <property type="entry name" value="Aminoglycoside_PTrfase"/>
</dbReference>
<dbReference type="PANTHER" id="PTHR21310">
    <property type="entry name" value="AMINOGLYCOSIDE PHOSPHOTRANSFERASE-RELATED-RELATED"/>
    <property type="match status" value="1"/>
</dbReference>
<proteinExistence type="predicted"/>
<evidence type="ECO:0000256" key="1">
    <source>
        <dbReference type="SAM" id="MobiDB-lite"/>
    </source>
</evidence>
<dbReference type="OrthoDB" id="3339041at2"/>
<accession>A0A2G1XNE2</accession>
<dbReference type="Pfam" id="PF01636">
    <property type="entry name" value="APH"/>
    <property type="match status" value="1"/>
</dbReference>
<sequence length="449" mass="48800">MTVRPRPPAPAGGRHAYGCICPAIRNQEPTVTLVPGEGDWIFSVAAPPVLDAIRGPHRPVPLALTPGTAVALDGGVASDPRRPDDRQGAGMPVPPQRDPSRAREVITRWLTDRFPADGTPTVGSLSTPAETGFSGETLLCDATWDHRGRSLVRPLAVRVAPAGHRLLPESPWHRQVRLQELLAGTDVPVARIHGSEPSGDLLGAPFVVMERIEGRVPGDIPSYHRSGWLAELPPADRAQVWNGGLRVMARLHRLDPDALDLSFLDDPAHGAAGIGRQFGECLAHLEFYGVQDDPVVARAADWLRKHRPEEPDPPRLLWGDARIGNIIYSGHTPVALLDWEMATLGAPESDLAWYLFTDRYLSEGLGLPRLPGLPSRQETVAAYASLLGRPLRDLTFYEVFSAFRFSLITSRVTRLMTGTGIHWPGGRTPYVQSAALLVRALDEADEGAS</sequence>